<keyword evidence="3" id="KW-0547">Nucleotide-binding</keyword>
<proteinExistence type="inferred from homology"/>
<dbReference type="InterPro" id="IPR003439">
    <property type="entry name" value="ABC_transporter-like_ATP-bd"/>
</dbReference>
<dbReference type="InterPro" id="IPR027417">
    <property type="entry name" value="P-loop_NTPase"/>
</dbReference>
<dbReference type="SMART" id="SM00382">
    <property type="entry name" value="AAA"/>
    <property type="match status" value="1"/>
</dbReference>
<evidence type="ECO:0000256" key="2">
    <source>
        <dbReference type="ARBA" id="ARBA00022448"/>
    </source>
</evidence>
<evidence type="ECO:0000256" key="1">
    <source>
        <dbReference type="ARBA" id="ARBA00005417"/>
    </source>
</evidence>
<dbReference type="Gene3D" id="3.40.50.300">
    <property type="entry name" value="P-loop containing nucleotide triphosphate hydrolases"/>
    <property type="match status" value="1"/>
</dbReference>
<dbReference type="GO" id="GO:0005524">
    <property type="term" value="F:ATP binding"/>
    <property type="evidence" value="ECO:0007669"/>
    <property type="project" value="UniProtKB-KW"/>
</dbReference>
<feature type="compositionally biased region" description="Polar residues" evidence="5">
    <location>
        <begin position="292"/>
        <end position="305"/>
    </location>
</feature>
<keyword evidence="4" id="KW-0067">ATP-binding</keyword>
<dbReference type="InterPro" id="IPR050763">
    <property type="entry name" value="ABC_transporter_ATP-binding"/>
</dbReference>
<comment type="similarity">
    <text evidence="1">Belongs to the ABC transporter superfamily.</text>
</comment>
<evidence type="ECO:0000256" key="3">
    <source>
        <dbReference type="ARBA" id="ARBA00022741"/>
    </source>
</evidence>
<dbReference type="Pfam" id="PF00005">
    <property type="entry name" value="ABC_tran"/>
    <property type="match status" value="1"/>
</dbReference>
<dbReference type="GeneID" id="68856848"/>
<evidence type="ECO:0000256" key="5">
    <source>
        <dbReference type="SAM" id="MobiDB-lite"/>
    </source>
</evidence>
<evidence type="ECO:0000313" key="7">
    <source>
        <dbReference type="EMBL" id="QSG13760.1"/>
    </source>
</evidence>
<dbReference type="EMBL" id="CP064791">
    <property type="protein sequence ID" value="QSG13760.1"/>
    <property type="molecule type" value="Genomic_DNA"/>
</dbReference>
<keyword evidence="8" id="KW-1185">Reference proteome</keyword>
<feature type="domain" description="ABC transporter" evidence="6">
    <location>
        <begin position="2"/>
        <end position="229"/>
    </location>
</feature>
<organism evidence="7 8">
    <name type="scientific">Halapricum desulfuricans</name>
    <dbReference type="NCBI Taxonomy" id="2841257"/>
    <lineage>
        <taxon>Archaea</taxon>
        <taxon>Methanobacteriati</taxon>
        <taxon>Methanobacteriota</taxon>
        <taxon>Stenosarchaea group</taxon>
        <taxon>Halobacteria</taxon>
        <taxon>Halobacteriales</taxon>
        <taxon>Haloarculaceae</taxon>
        <taxon>Halapricum</taxon>
    </lineage>
</organism>
<dbReference type="GO" id="GO:0016887">
    <property type="term" value="F:ATP hydrolysis activity"/>
    <property type="evidence" value="ECO:0007669"/>
    <property type="project" value="InterPro"/>
</dbReference>
<evidence type="ECO:0000256" key="4">
    <source>
        <dbReference type="ARBA" id="ARBA00022840"/>
    </source>
</evidence>
<dbReference type="SUPFAM" id="SSF52540">
    <property type="entry name" value="P-loop containing nucleoside triphosphate hydrolases"/>
    <property type="match status" value="1"/>
</dbReference>
<protein>
    <submittedName>
        <fullName evidence="7">ABC-type multidrug transport system, ATPase component</fullName>
    </submittedName>
</protein>
<dbReference type="RefSeq" id="WP_229121715.1">
    <property type="nucleotide sequence ID" value="NZ_CP064791.1"/>
</dbReference>
<dbReference type="PROSITE" id="PS00211">
    <property type="entry name" value="ABC_TRANSPORTER_1"/>
    <property type="match status" value="1"/>
</dbReference>
<feature type="region of interest" description="Disordered" evidence="5">
    <location>
        <begin position="285"/>
        <end position="305"/>
    </location>
</feature>
<name>A0A897NH32_9EURY</name>
<dbReference type="PROSITE" id="PS50893">
    <property type="entry name" value="ABC_TRANSPORTER_2"/>
    <property type="match status" value="1"/>
</dbReference>
<dbReference type="InterPro" id="IPR017871">
    <property type="entry name" value="ABC_transporter-like_CS"/>
</dbReference>
<reference evidence="7 8" key="1">
    <citation type="submission" date="2020-11" db="EMBL/GenBank/DDBJ databases">
        <title>Carbohydrate-dependent, anaerobic sulfur respiration: A novel catabolism in halophilic archaea.</title>
        <authorList>
            <person name="Sorokin D.Y."/>
            <person name="Messina E."/>
            <person name="Smedile F."/>
            <person name="La Cono V."/>
            <person name="Hallsworth J.E."/>
            <person name="Yakimov M.M."/>
        </authorList>
    </citation>
    <scope>NUCLEOTIDE SEQUENCE [LARGE SCALE GENOMIC DNA]</scope>
    <source>
        <strain evidence="7 8">HSR-Est</strain>
    </source>
</reference>
<dbReference type="PANTHER" id="PTHR42711:SF5">
    <property type="entry name" value="ABC TRANSPORTER ATP-BINDING PROTEIN NATA"/>
    <property type="match status" value="1"/>
</dbReference>
<sequence length="305" mass="33362">MIEARDLRKEYGGFSAVEGSTFSVDSGEVFGIIGPNGAGKTTTLKMIAGLIEPTSGSVSVAGYEAGESEMRHQLGFLPEESPLYEEMTPRTYLHFFADLYDVPDDVAERRIRETLDELDLQHRDRQIGDMSKGMKRKVAIARSLINDPDVLIYDEPASGLDPLTTNYIIEFTSQLAAEGKTIVFSAHNLFHVESICDRVAIMNDGAIVARGGLEELQAEYGETVYHVHTTVEVPDSVATNGRYVRTVETMAEVETTREAAQEAGGSIIDIRTEESSLEEVFLNVADGRDSRTQSSTPAADSSPEV</sequence>
<keyword evidence="2" id="KW-0813">Transport</keyword>
<gene>
    <name evidence="7" type="primary">ccmA</name>
    <name evidence="7" type="ORF">HSEST_0207</name>
</gene>
<dbReference type="CDD" id="cd03230">
    <property type="entry name" value="ABC_DR_subfamily_A"/>
    <property type="match status" value="1"/>
</dbReference>
<accession>A0A897NH32</accession>
<dbReference type="PANTHER" id="PTHR42711">
    <property type="entry name" value="ABC TRANSPORTER ATP-BINDING PROTEIN"/>
    <property type="match status" value="1"/>
</dbReference>
<dbReference type="Proteomes" id="UP000663292">
    <property type="component" value="Chromosome"/>
</dbReference>
<evidence type="ECO:0000313" key="8">
    <source>
        <dbReference type="Proteomes" id="UP000663292"/>
    </source>
</evidence>
<evidence type="ECO:0000259" key="6">
    <source>
        <dbReference type="PROSITE" id="PS50893"/>
    </source>
</evidence>
<dbReference type="AlphaFoldDB" id="A0A897NH32"/>
<dbReference type="InterPro" id="IPR003593">
    <property type="entry name" value="AAA+_ATPase"/>
</dbReference>